<evidence type="ECO:0000313" key="2">
    <source>
        <dbReference type="Proteomes" id="UP000225740"/>
    </source>
</evidence>
<sequence>MEGLETVAPCSKKSIFEPLGCNPMLNDRHLKLNSSEEYQASVTFLLTPDAGCRKLRVSTATASLGLSQRKKNRPMDYIGRSNSISNL</sequence>
<accession>A0A2G1WD51</accession>
<keyword evidence="2" id="KW-1185">Reference proteome</keyword>
<organism evidence="1 2">
    <name type="scientific">Rhodopirellula bahusiensis</name>
    <dbReference type="NCBI Taxonomy" id="2014065"/>
    <lineage>
        <taxon>Bacteria</taxon>
        <taxon>Pseudomonadati</taxon>
        <taxon>Planctomycetota</taxon>
        <taxon>Planctomycetia</taxon>
        <taxon>Pirellulales</taxon>
        <taxon>Pirellulaceae</taxon>
        <taxon>Rhodopirellula</taxon>
    </lineage>
</organism>
<comment type="caution">
    <text evidence="1">The sequence shown here is derived from an EMBL/GenBank/DDBJ whole genome shotgun (WGS) entry which is preliminary data.</text>
</comment>
<dbReference type="EMBL" id="NIZW01000001">
    <property type="protein sequence ID" value="PHQ36936.1"/>
    <property type="molecule type" value="Genomic_DNA"/>
</dbReference>
<proteinExistence type="predicted"/>
<name>A0A2G1WD51_9BACT</name>
<dbReference type="Proteomes" id="UP000225740">
    <property type="component" value="Unassembled WGS sequence"/>
</dbReference>
<protein>
    <submittedName>
        <fullName evidence="1">Uncharacterized protein</fullName>
    </submittedName>
</protein>
<evidence type="ECO:0000313" key="1">
    <source>
        <dbReference type="EMBL" id="PHQ36936.1"/>
    </source>
</evidence>
<gene>
    <name evidence="1" type="ORF">CEE69_00705</name>
</gene>
<dbReference type="AlphaFoldDB" id="A0A2G1WD51"/>
<reference evidence="1 2" key="1">
    <citation type="submission" date="2017-06" db="EMBL/GenBank/DDBJ databases">
        <title>Description of Rhodopirellula bahusiensis sp. nov.</title>
        <authorList>
            <person name="Kizina J."/>
            <person name="Harder J."/>
        </authorList>
    </citation>
    <scope>NUCLEOTIDE SEQUENCE [LARGE SCALE GENOMIC DNA]</scope>
    <source>
        <strain evidence="1 2">SWK21</strain>
    </source>
</reference>